<evidence type="ECO:0000256" key="2">
    <source>
        <dbReference type="ARBA" id="ARBA00022475"/>
    </source>
</evidence>
<dbReference type="AlphaFoldDB" id="A0A1C3SZX4"/>
<organism evidence="8">
    <name type="scientific">Klebsiella pneumoniae</name>
    <dbReference type="NCBI Taxonomy" id="573"/>
    <lineage>
        <taxon>Bacteria</taxon>
        <taxon>Pseudomonadati</taxon>
        <taxon>Pseudomonadota</taxon>
        <taxon>Gammaproteobacteria</taxon>
        <taxon>Enterobacterales</taxon>
        <taxon>Enterobacteriaceae</taxon>
        <taxon>Klebsiella/Raoultella group</taxon>
        <taxon>Klebsiella</taxon>
        <taxon>Klebsiella pneumoniae complex</taxon>
    </lineage>
</organism>
<keyword evidence="5 7" id="KW-0472">Membrane</keyword>
<feature type="transmembrane region" description="Helical" evidence="7">
    <location>
        <begin position="406"/>
        <end position="426"/>
    </location>
</feature>
<evidence type="ECO:0000313" key="8">
    <source>
        <dbReference type="EMBL" id="SCA95925.1"/>
    </source>
</evidence>
<name>A0A1C3SZX4_KLEPN</name>
<evidence type="ECO:0000256" key="4">
    <source>
        <dbReference type="ARBA" id="ARBA00022989"/>
    </source>
</evidence>
<feature type="transmembrane region" description="Helical" evidence="7">
    <location>
        <begin position="175"/>
        <end position="196"/>
    </location>
</feature>
<evidence type="ECO:0000256" key="5">
    <source>
        <dbReference type="ARBA" id="ARBA00023136"/>
    </source>
</evidence>
<feature type="transmembrane region" description="Helical" evidence="7">
    <location>
        <begin position="87"/>
        <end position="110"/>
    </location>
</feature>
<dbReference type="PANTHER" id="PTHR30250">
    <property type="entry name" value="PST FAMILY PREDICTED COLANIC ACID TRANSPORTER"/>
    <property type="match status" value="1"/>
</dbReference>
<dbReference type="InterPro" id="IPR050833">
    <property type="entry name" value="Poly_Biosynth_Transport"/>
</dbReference>
<evidence type="ECO:0000256" key="7">
    <source>
        <dbReference type="SAM" id="Phobius"/>
    </source>
</evidence>
<proteinExistence type="predicted"/>
<feature type="transmembrane region" description="Helical" evidence="7">
    <location>
        <begin position="349"/>
        <end position="371"/>
    </location>
</feature>
<feature type="transmembrane region" description="Helical" evidence="7">
    <location>
        <begin position="208"/>
        <end position="226"/>
    </location>
</feature>
<evidence type="ECO:0000256" key="6">
    <source>
        <dbReference type="ARBA" id="ARBA00049738"/>
    </source>
</evidence>
<feature type="transmembrane region" description="Helical" evidence="7">
    <location>
        <begin position="246"/>
        <end position="269"/>
    </location>
</feature>
<gene>
    <name evidence="8" type="primary">wzx</name>
    <name evidence="8" type="synonym">KL137_00012</name>
</gene>
<accession>A0A1C3SZX4</accession>
<dbReference type="PANTHER" id="PTHR30250:SF11">
    <property type="entry name" value="O-ANTIGEN TRANSPORTER-RELATED"/>
    <property type="match status" value="1"/>
</dbReference>
<protein>
    <recommendedName>
        <fullName evidence="6">Putative O-antigen transporter</fullName>
    </recommendedName>
</protein>
<feature type="transmembrane region" description="Helical" evidence="7">
    <location>
        <begin position="281"/>
        <end position="311"/>
    </location>
</feature>
<dbReference type="EMBL" id="LT603713">
    <property type="protein sequence ID" value="SCA95925.1"/>
    <property type="molecule type" value="Genomic_DNA"/>
</dbReference>
<feature type="transmembrane region" description="Helical" evidence="7">
    <location>
        <begin position="377"/>
        <end position="399"/>
    </location>
</feature>
<feature type="transmembrane region" description="Helical" evidence="7">
    <location>
        <begin position="52"/>
        <end position="75"/>
    </location>
</feature>
<evidence type="ECO:0000256" key="3">
    <source>
        <dbReference type="ARBA" id="ARBA00022692"/>
    </source>
</evidence>
<reference evidence="8" key="2">
    <citation type="submission" date="2016-08" db="EMBL/GenBank/DDBJ databases">
        <title>Klebsiella loci capsule.</title>
        <authorList>
            <person name="Holt K.E."/>
            <person name="Thomson N.R."/>
        </authorList>
    </citation>
    <scope>NUCLEOTIDE SEQUENCE</scope>
    <source>
        <strain evidence="8">KSB1_10F</strain>
    </source>
</reference>
<keyword evidence="4 7" id="KW-1133">Transmembrane helix</keyword>
<reference evidence="8" key="1">
    <citation type="submission" date="2016-07" db="EMBL/GenBank/DDBJ databases">
        <authorList>
            <person name="Informatics P."/>
        </authorList>
    </citation>
    <scope>NUCLEOTIDE SEQUENCE</scope>
    <source>
        <strain evidence="8">KSB1_10F</strain>
    </source>
</reference>
<keyword evidence="3 7" id="KW-0812">Transmembrane</keyword>
<sequence>MAMYLYLSISMNSSIIKAAFAYILSSFCVQGVAFASQLLLMRWFSVSQYGEYALAFEALAVCNLVINGAFRNYYLKSIRDGIDYQDLLSYQLLFGSLWCGVAGVIVALLFKIEFSISIAICISMVLSSLFLPVNMEYLAKGHKWRLIIRDVFNSISTLALSFLLIKLGFQEAKPFIFSVLLSQVLVNFIVFFRFRYLKRIFNFTLIKNVKLSIIPFFGVFIVNTIYNKLGVTFVNLKLGIVDVAVYLAAFKFITPFYAVQAALISAVMPKFTSAEKFKFNYSFFMFFAMPGAIASILLILLFPTMISIFSLHKYDGLFYLMKYAGVVIFVVFIYGALSNYIAVNGGQKYIIITNVAGVVFYSALLCLGSFYASENNLLVFSIGFFVITECIVCILYYFNLRKSHDITFLFLLSPILIIIYESYMLMA</sequence>
<keyword evidence="2" id="KW-1003">Cell membrane</keyword>
<dbReference type="GO" id="GO:0005886">
    <property type="term" value="C:plasma membrane"/>
    <property type="evidence" value="ECO:0007669"/>
    <property type="project" value="UniProtKB-SubCell"/>
</dbReference>
<comment type="subcellular location">
    <subcellularLocation>
        <location evidence="1">Cell membrane</location>
        <topology evidence="1">Multi-pass membrane protein</topology>
    </subcellularLocation>
</comment>
<feature type="transmembrane region" description="Helical" evidence="7">
    <location>
        <begin position="151"/>
        <end position="169"/>
    </location>
</feature>
<feature type="transmembrane region" description="Helical" evidence="7">
    <location>
        <begin position="20"/>
        <end position="40"/>
    </location>
</feature>
<feature type="transmembrane region" description="Helical" evidence="7">
    <location>
        <begin position="116"/>
        <end position="139"/>
    </location>
</feature>
<evidence type="ECO:0000256" key="1">
    <source>
        <dbReference type="ARBA" id="ARBA00004651"/>
    </source>
</evidence>
<feature type="transmembrane region" description="Helical" evidence="7">
    <location>
        <begin position="317"/>
        <end position="337"/>
    </location>
</feature>